<dbReference type="Pfam" id="PF10504">
    <property type="entry name" value="DUF2452"/>
    <property type="match status" value="1"/>
</dbReference>
<dbReference type="KEGG" id="kan:IMCC3317_38680"/>
<keyword evidence="3" id="KW-1185">Reference proteome</keyword>
<proteinExistence type="predicted"/>
<feature type="coiled-coil region" evidence="1">
    <location>
        <begin position="46"/>
        <end position="73"/>
    </location>
</feature>
<dbReference type="OrthoDB" id="662061at2"/>
<accession>A0A7L4ZPE3</accession>
<name>A0A7L4ZPE3_9FLAO</name>
<gene>
    <name evidence="2" type="ORF">IMCC3317_38680</name>
</gene>
<reference evidence="2 3" key="1">
    <citation type="journal article" date="2013" name="Int. J. Syst. Evol. Microbiol.">
        <title>Kordia antarctica sp. nov., isolated from Antarctic seawater.</title>
        <authorList>
            <person name="Baek K."/>
            <person name="Choi A."/>
            <person name="Kang I."/>
            <person name="Lee K."/>
            <person name="Cho J.C."/>
        </authorList>
    </citation>
    <scope>NUCLEOTIDE SEQUENCE [LARGE SCALE GENOMIC DNA]</scope>
    <source>
        <strain evidence="2 3">IMCC3317</strain>
    </source>
</reference>
<dbReference type="EMBL" id="CP019288">
    <property type="protein sequence ID" value="QHI38475.1"/>
    <property type="molecule type" value="Genomic_DNA"/>
</dbReference>
<evidence type="ECO:0000313" key="2">
    <source>
        <dbReference type="EMBL" id="QHI38475.1"/>
    </source>
</evidence>
<dbReference type="Proteomes" id="UP000464657">
    <property type="component" value="Chromosome"/>
</dbReference>
<organism evidence="2 3">
    <name type="scientific">Kordia antarctica</name>
    <dbReference type="NCBI Taxonomy" id="1218801"/>
    <lineage>
        <taxon>Bacteria</taxon>
        <taxon>Pseudomonadati</taxon>
        <taxon>Bacteroidota</taxon>
        <taxon>Flavobacteriia</taxon>
        <taxon>Flavobacteriales</taxon>
        <taxon>Flavobacteriaceae</taxon>
        <taxon>Kordia</taxon>
    </lineage>
</organism>
<evidence type="ECO:0000313" key="3">
    <source>
        <dbReference type="Proteomes" id="UP000464657"/>
    </source>
</evidence>
<sequence>MQEEDKKPDNVVFDEETQKYDAALKPYATGVGAPVITTPDTVTWKNVNIDKVNKQVKAKYEELKAEYDALMEKFEYNNLIYSAKFNFEPIVGEIYHLYRDKKQQSFLSIIAPNQCRFDYVQSFRLNADKMWEVIGD</sequence>
<dbReference type="InterPro" id="IPR019534">
    <property type="entry name" value="DUF2452"/>
</dbReference>
<dbReference type="RefSeq" id="WP_160131024.1">
    <property type="nucleotide sequence ID" value="NZ_CP019288.1"/>
</dbReference>
<protein>
    <recommendedName>
        <fullName evidence="4">GTP-binding protein</fullName>
    </recommendedName>
</protein>
<keyword evidence="1" id="KW-0175">Coiled coil</keyword>
<dbReference type="AlphaFoldDB" id="A0A7L4ZPE3"/>
<evidence type="ECO:0000256" key="1">
    <source>
        <dbReference type="SAM" id="Coils"/>
    </source>
</evidence>
<evidence type="ECO:0008006" key="4">
    <source>
        <dbReference type="Google" id="ProtNLM"/>
    </source>
</evidence>